<evidence type="ECO:0000256" key="1">
    <source>
        <dbReference type="ARBA" id="ARBA00007521"/>
    </source>
</evidence>
<dbReference type="InterPro" id="IPR003477">
    <property type="entry name" value="PemK-like"/>
</dbReference>
<dbReference type="Gene3D" id="2.30.30.110">
    <property type="match status" value="1"/>
</dbReference>
<evidence type="ECO:0000256" key="2">
    <source>
        <dbReference type="ARBA" id="ARBA00019638"/>
    </source>
</evidence>
<dbReference type="EMBL" id="JAAFLG010000014">
    <property type="protein sequence ID" value="NDP56473.1"/>
    <property type="molecule type" value="Genomic_DNA"/>
</dbReference>
<keyword evidence="6" id="KW-0175">Coiled coil</keyword>
<evidence type="ECO:0000313" key="7">
    <source>
        <dbReference type="EMBL" id="NDP56473.1"/>
    </source>
</evidence>
<accession>A0ABD6JFE6</accession>
<dbReference type="Pfam" id="PF02452">
    <property type="entry name" value="PemK_toxin"/>
    <property type="match status" value="1"/>
</dbReference>
<dbReference type="SUPFAM" id="SSF50118">
    <property type="entry name" value="Cell growth inhibitor/plasmid maintenance toxic component"/>
    <property type="match status" value="1"/>
</dbReference>
<comment type="caution">
    <text evidence="7">The sequence shown here is derived from an EMBL/GenBank/DDBJ whole genome shotgun (WGS) entry which is preliminary data.</text>
</comment>
<dbReference type="Proteomes" id="UP000466646">
    <property type="component" value="Unassembled WGS sequence"/>
</dbReference>
<protein>
    <recommendedName>
        <fullName evidence="2">Endoribonuclease MazF</fullName>
    </recommendedName>
    <alternativeName>
        <fullName evidence="4">Toxin MazF</fullName>
    </alternativeName>
    <alternativeName>
        <fullName evidence="5">mRNA interferase MazF</fullName>
    </alternativeName>
</protein>
<feature type="coiled-coil region" evidence="6">
    <location>
        <begin position="123"/>
        <end position="196"/>
    </location>
</feature>
<evidence type="ECO:0000256" key="6">
    <source>
        <dbReference type="SAM" id="Coils"/>
    </source>
</evidence>
<dbReference type="RefSeq" id="WP_000119675.1">
    <property type="nucleotide sequence ID" value="NZ_CFIK01000004.1"/>
</dbReference>
<comment type="similarity">
    <text evidence="1">Belongs to the PemK/MazF family.</text>
</comment>
<proteinExistence type="inferred from homology"/>
<reference evidence="7 8" key="1">
    <citation type="submission" date="2020-01" db="EMBL/GenBank/DDBJ databases">
        <title>Analysis of Virulence and Antimicrobial Resistance Gene Carriage in Staphylococcus aureus Infections in Equids Using Whole Genome Sequencing.</title>
        <authorList>
            <person name="Little S.V."/>
            <person name="Hillhouse A.E."/>
            <person name="Cohen N.D."/>
            <person name="Lawhon S.D."/>
            <person name="Bryan L.K."/>
        </authorList>
    </citation>
    <scope>NUCLEOTIDE SEQUENCE [LARGE SCALE GENOMIC DNA]</scope>
    <source>
        <strain evidence="7 8">61-017</strain>
    </source>
</reference>
<dbReference type="InterPro" id="IPR011067">
    <property type="entry name" value="Plasmid_toxin/cell-grow_inhib"/>
</dbReference>
<evidence type="ECO:0000256" key="5">
    <source>
        <dbReference type="ARBA" id="ARBA00032054"/>
    </source>
</evidence>
<evidence type="ECO:0000313" key="8">
    <source>
        <dbReference type="Proteomes" id="UP000466646"/>
    </source>
</evidence>
<gene>
    <name evidence="7" type="ORF">GZ130_07655</name>
</gene>
<evidence type="ECO:0000256" key="3">
    <source>
        <dbReference type="ARBA" id="ARBA00022649"/>
    </source>
</evidence>
<sequence length="265" mass="30963">MSYEMFDEANDIYKTLFDSGKDRFKGLPYWHRSKSNWLFKEYNGKISNTYNSYKRGTIIYVDFGINVGSEISGGHFAIVLNKNDNKKSSMLNVIPLSSKDKKYYLSIDKTVFENASNRLKQSLDDCQKNISKITSKIEKLQSEYKELYKSTKEGINAIRDKNSDTEITISDLEKNIEELKVNIKSEEKLSKEIENNKNMIEKVYLKYSKYDKQTFACYKSLHSISKLKVRRINKYDPSGKMKVDNSTLEKLDKKILEEFTNIKID</sequence>
<keyword evidence="3" id="KW-1277">Toxin-antitoxin system</keyword>
<name>A0ABD6JFE6_STAAU</name>
<evidence type="ECO:0000256" key="4">
    <source>
        <dbReference type="ARBA" id="ARBA00031226"/>
    </source>
</evidence>
<dbReference type="AlphaFoldDB" id="A0ABD6JFE6"/>
<organism evidence="7 8">
    <name type="scientific">Staphylococcus aureus</name>
    <dbReference type="NCBI Taxonomy" id="1280"/>
    <lineage>
        <taxon>Bacteria</taxon>
        <taxon>Bacillati</taxon>
        <taxon>Bacillota</taxon>
        <taxon>Bacilli</taxon>
        <taxon>Bacillales</taxon>
        <taxon>Staphylococcaceae</taxon>
        <taxon>Staphylococcus</taxon>
    </lineage>
</organism>